<keyword evidence="2" id="KW-1185">Reference proteome</keyword>
<dbReference type="Proteomes" id="UP000055136">
    <property type="component" value="Chromosome"/>
</dbReference>
<dbReference type="PANTHER" id="PTHR30289">
    <property type="entry name" value="UNCHARACTERIZED PROTEIN YBCL-RELATED"/>
    <property type="match status" value="1"/>
</dbReference>
<proteinExistence type="predicted"/>
<dbReference type="NCBIfam" id="TIGR00481">
    <property type="entry name" value="YbhB/YbcL family Raf kinase inhibitor-like protein"/>
    <property type="match status" value="1"/>
</dbReference>
<dbReference type="AlphaFoldDB" id="A0A0S2TDX4"/>
<dbReference type="InterPro" id="IPR005247">
    <property type="entry name" value="YbhB_YbcL/LppC-like"/>
</dbReference>
<organism evidence="1 2">
    <name type="scientific">Candidatus Tenderia electrophaga</name>
    <dbReference type="NCBI Taxonomy" id="1748243"/>
    <lineage>
        <taxon>Bacteria</taxon>
        <taxon>Pseudomonadati</taxon>
        <taxon>Pseudomonadota</taxon>
        <taxon>Gammaproteobacteria</taxon>
        <taxon>Candidatus Tenderiales</taxon>
        <taxon>Candidatus Tenderiaceae</taxon>
        <taxon>Candidatus Tenderia</taxon>
    </lineage>
</organism>
<dbReference type="Pfam" id="PF01161">
    <property type="entry name" value="PBP"/>
    <property type="match status" value="1"/>
</dbReference>
<dbReference type="PANTHER" id="PTHR30289:SF1">
    <property type="entry name" value="PEBP (PHOSPHATIDYLETHANOLAMINE-BINDING PROTEIN) FAMILY PROTEIN"/>
    <property type="match status" value="1"/>
</dbReference>
<dbReference type="EMBL" id="CP013099">
    <property type="protein sequence ID" value="ALP53293.1"/>
    <property type="molecule type" value="Genomic_DNA"/>
</dbReference>
<dbReference type="Gene3D" id="3.90.280.10">
    <property type="entry name" value="PEBP-like"/>
    <property type="match status" value="1"/>
</dbReference>
<name>A0A0S2TDX4_9GAMM</name>
<dbReference type="STRING" id="1748243.Tel_09060"/>
<evidence type="ECO:0008006" key="3">
    <source>
        <dbReference type="Google" id="ProtNLM"/>
    </source>
</evidence>
<evidence type="ECO:0000313" key="1">
    <source>
        <dbReference type="EMBL" id="ALP53293.1"/>
    </source>
</evidence>
<protein>
    <recommendedName>
        <fullName evidence="3">Phosphatidylethanolamine-binding protein</fullName>
    </recommendedName>
</protein>
<dbReference type="CDD" id="cd00865">
    <property type="entry name" value="PEBP_bact_arch"/>
    <property type="match status" value="1"/>
</dbReference>
<dbReference type="SUPFAM" id="SSF49777">
    <property type="entry name" value="PEBP-like"/>
    <property type="match status" value="1"/>
</dbReference>
<dbReference type="InterPro" id="IPR008914">
    <property type="entry name" value="PEBP"/>
</dbReference>
<sequence>MALALSSPAFDANAEIPRPFTCDGADLSPPLSWGGVPAQAKSLVLIVDDPDAPDPAAPQMTWVHWVVYNLPPSATGLAQGQRSAELPPGALEGLNDWKQRGYRGPCPPRGRHRYFHKLYALDKTLPDLSSPTKPQVEAAMAGHIVDSVELVGTYQH</sequence>
<evidence type="ECO:0000313" key="2">
    <source>
        <dbReference type="Proteomes" id="UP000055136"/>
    </source>
</evidence>
<dbReference type="KEGG" id="tee:Tel_09060"/>
<dbReference type="InterPro" id="IPR036610">
    <property type="entry name" value="PEBP-like_sf"/>
</dbReference>
<accession>A0A0S2TDX4</accession>
<reference evidence="1" key="1">
    <citation type="submission" date="2015-10" db="EMBL/GenBank/DDBJ databases">
        <title>Description of Candidatus Tenderia electrophaga gen. nov, sp. nov., an Uncultivated Electroautotroph from a Biocathode Enrichment.</title>
        <authorList>
            <person name="Eddie B.J."/>
            <person name="Malanoski A.P."/>
            <person name="Wang Z."/>
            <person name="Hall R.J."/>
            <person name="Oh S.D."/>
            <person name="Heiner C."/>
            <person name="Lin B."/>
            <person name="Strycharz-Glaven S.M."/>
        </authorList>
    </citation>
    <scope>NUCLEOTIDE SEQUENCE [LARGE SCALE GENOMIC DNA]</scope>
    <source>
        <strain evidence="1">NRL1</strain>
    </source>
</reference>
<gene>
    <name evidence="1" type="ORF">Tel_09060</name>
</gene>